<gene>
    <name evidence="2" type="ORF">SCE1572_26380</name>
</gene>
<name>S4Y442_SORCE</name>
<organism evidence="2 3">
    <name type="scientific">Sorangium cellulosum So0157-2</name>
    <dbReference type="NCBI Taxonomy" id="1254432"/>
    <lineage>
        <taxon>Bacteria</taxon>
        <taxon>Pseudomonadati</taxon>
        <taxon>Myxococcota</taxon>
        <taxon>Polyangia</taxon>
        <taxon>Polyangiales</taxon>
        <taxon>Polyangiaceae</taxon>
        <taxon>Sorangium</taxon>
    </lineage>
</organism>
<dbReference type="HOGENOM" id="CLU_282675_0_0_7"/>
<feature type="domain" description="CHAT" evidence="1">
    <location>
        <begin position="840"/>
        <end position="1098"/>
    </location>
</feature>
<dbReference type="Proteomes" id="UP000014803">
    <property type="component" value="Chromosome"/>
</dbReference>
<proteinExistence type="predicted"/>
<accession>S4Y442</accession>
<evidence type="ECO:0000313" key="3">
    <source>
        <dbReference type="Proteomes" id="UP000014803"/>
    </source>
</evidence>
<dbReference type="eggNOG" id="COG4995">
    <property type="taxonomic scope" value="Bacteria"/>
</dbReference>
<dbReference type="Pfam" id="PF12770">
    <property type="entry name" value="CHAT"/>
    <property type="match status" value="1"/>
</dbReference>
<evidence type="ECO:0000259" key="1">
    <source>
        <dbReference type="Pfam" id="PF12770"/>
    </source>
</evidence>
<dbReference type="AlphaFoldDB" id="S4Y442"/>
<sequence length="1104" mass="115315">MLAGLLALGALGACGAPQPAAPAAPAAPAVDAGRAWEGFWTAIGDGFVPELPLADLPAARRASEALGRAEPEGWRGGLATAQIELLGGSLAAARAAVERAASRCGQDAGCAAATAVLRALVITEQHSTFERVVHLDALRSKGLDVDVEGLGKGARAALPRVPAPLRRAAWAWHTASRVRFIRAGFRSLHYFVTPGDADRFDAEAAKQLDVVGDDPVVRVLRWSLNPAEPPPEAEGRLRAAVALLRAEWLLAPNGGVMSADVHVLGGPPDKATWYKEGLPPPLERAPSAEEIAAARALLADDAAFGAGTLLEPQRALTLAFLDLNEGRTAEARARIDRAEARLRGLGAPATAAGAAVLSAAAHLTDGRPGPAMTEFQRGLELTERAGAFGRSTAALGAMAALAEQAFHLGQRYADGVALTEKATDLAIAHGYLDQAVRLASTSVDLVDTLSLPQEQLRLAPRSHRALDAAVRGYQQYGAAQRLKGGAAASLVDQSILSISSVRAGLSSQEAAAMAQLGAPWSEVEERLQVFSELAAAGGLLGVGGGPNALVERVRLTLRIFSYVAQGDAPAAIAAARGDRELRELIAAAQGYPADPAVLEAQLREREQALAAASAGQGSLVERYLDAMLHRQDLATRRERYIAACERLRVAREARGVLEAWRADPFSSAIARSQPYRAQVLEAQVLAAEGKRGEAAAAYERAIGVLRARLGEGQRRDRHRATMSALAEGYGGRARVALEDRDALTALDRMDELRWLRDEQEGGSGRPLAPPPLELDRIAQALGGEAAVVMLADVGIPGSVQGFVWSRRGGLRTRAFPVAASGMGLSRALELVSSGGAPEGPARALAEWLGRETQRDRPLVLAASANQRAAGLHLLPVAGEPLALRNPLLYAPSLRALGAMLGRPSNREGDRLIVGVPVTADTSRTAIGEMVAVGTEAELRGLAAERLLWDEAATVPAVTAAMARARRIHVSSHGRVSWLDAAGTGIVLRGGEVLSPGAASHLTLAAPLVVLSACMSGLQVHPSASGVPALDRAFLFAGARAVISTPWEVPADAAAAWMRALHDGLNRGLTVMEAARQAYASARKSFPQATSWGAFSIVGAGEGPA</sequence>
<dbReference type="InterPro" id="IPR024983">
    <property type="entry name" value="CHAT_dom"/>
</dbReference>
<dbReference type="PANTHER" id="PTHR10098">
    <property type="entry name" value="RAPSYN-RELATED"/>
    <property type="match status" value="1"/>
</dbReference>
<dbReference type="EMBL" id="CP003969">
    <property type="protein sequence ID" value="AGP37693.1"/>
    <property type="molecule type" value="Genomic_DNA"/>
</dbReference>
<dbReference type="PANTHER" id="PTHR10098:SF108">
    <property type="entry name" value="TETRATRICOPEPTIDE REPEAT PROTEIN 28"/>
    <property type="match status" value="1"/>
</dbReference>
<dbReference type="STRING" id="1254432.SCE1572_26380"/>
<dbReference type="PATRIC" id="fig|1254432.3.peg.5969"/>
<dbReference type="KEGG" id="scu:SCE1572_26380"/>
<reference evidence="2 3" key="1">
    <citation type="journal article" date="2013" name="Sci. Rep.">
        <title>Extraordinary expansion of a Sorangium cellulosum genome from an alkaline milieu.</title>
        <authorList>
            <person name="Han K."/>
            <person name="Li Z.F."/>
            <person name="Peng R."/>
            <person name="Zhu L.P."/>
            <person name="Zhou T."/>
            <person name="Wang L.G."/>
            <person name="Li S.G."/>
            <person name="Zhang X.B."/>
            <person name="Hu W."/>
            <person name="Wu Z.H."/>
            <person name="Qin N."/>
            <person name="Li Y.Z."/>
        </authorList>
    </citation>
    <scope>NUCLEOTIDE SEQUENCE [LARGE SCALE GENOMIC DNA]</scope>
    <source>
        <strain evidence="2 3">So0157-2</strain>
    </source>
</reference>
<evidence type="ECO:0000313" key="2">
    <source>
        <dbReference type="EMBL" id="AGP37693.1"/>
    </source>
</evidence>
<protein>
    <recommendedName>
        <fullName evidence="1">CHAT domain-containing protein</fullName>
    </recommendedName>
</protein>